<gene>
    <name evidence="5" type="ORF">TELCIR_22566</name>
</gene>
<dbReference type="Pfam" id="PF00094">
    <property type="entry name" value="VWD"/>
    <property type="match status" value="1"/>
</dbReference>
<feature type="domain" description="VWFD" evidence="4">
    <location>
        <begin position="715"/>
        <end position="773"/>
    </location>
</feature>
<keyword evidence="1" id="KW-0732">Signal</keyword>
<dbReference type="OrthoDB" id="5825149at2759"/>
<dbReference type="GO" id="GO:0005319">
    <property type="term" value="F:lipid transporter activity"/>
    <property type="evidence" value="ECO:0007669"/>
    <property type="project" value="InterPro"/>
</dbReference>
<evidence type="ECO:0000256" key="2">
    <source>
        <dbReference type="ARBA" id="ARBA00022761"/>
    </source>
</evidence>
<proteinExistence type="predicted"/>
<keyword evidence="3" id="KW-1015">Disulfide bond</keyword>
<dbReference type="AlphaFoldDB" id="A0A2G9TF99"/>
<evidence type="ECO:0000313" key="6">
    <source>
        <dbReference type="Proteomes" id="UP000230423"/>
    </source>
</evidence>
<accession>A0A2G9TF99</accession>
<protein>
    <recommendedName>
        <fullName evidence="4">VWFD domain-containing protein</fullName>
    </recommendedName>
</protein>
<dbReference type="Proteomes" id="UP000230423">
    <property type="component" value="Unassembled WGS sequence"/>
</dbReference>
<keyword evidence="2" id="KW-0758">Storage protein</keyword>
<dbReference type="InterPro" id="IPR050733">
    <property type="entry name" value="Vitellogenin/Apolipophorin"/>
</dbReference>
<dbReference type="EMBL" id="KZ383160">
    <property type="protein sequence ID" value="PIO56040.1"/>
    <property type="molecule type" value="Genomic_DNA"/>
</dbReference>
<dbReference type="Pfam" id="PF09172">
    <property type="entry name" value="Vit_open_b-sht"/>
    <property type="match status" value="1"/>
</dbReference>
<dbReference type="PROSITE" id="PS51233">
    <property type="entry name" value="VWFD"/>
    <property type="match status" value="1"/>
</dbReference>
<evidence type="ECO:0000256" key="1">
    <source>
        <dbReference type="ARBA" id="ARBA00022729"/>
    </source>
</evidence>
<dbReference type="SUPFAM" id="SSF56968">
    <property type="entry name" value="Lipovitellin-phosvitin complex, beta-sheet shell regions"/>
    <property type="match status" value="1"/>
</dbReference>
<evidence type="ECO:0000313" key="5">
    <source>
        <dbReference type="EMBL" id="PIO56040.1"/>
    </source>
</evidence>
<dbReference type="SMART" id="SM01169">
    <property type="entry name" value="DUF1943"/>
    <property type="match status" value="1"/>
</dbReference>
<dbReference type="Gene3D" id="2.20.50.20">
    <property type="entry name" value="Lipovitellin. Chain A, domain 3"/>
    <property type="match status" value="1"/>
</dbReference>
<organism evidence="5 6">
    <name type="scientific">Teladorsagia circumcincta</name>
    <name type="common">Brown stomach worm</name>
    <name type="synonym">Ostertagia circumcincta</name>
    <dbReference type="NCBI Taxonomy" id="45464"/>
    <lineage>
        <taxon>Eukaryota</taxon>
        <taxon>Metazoa</taxon>
        <taxon>Ecdysozoa</taxon>
        <taxon>Nematoda</taxon>
        <taxon>Chromadorea</taxon>
        <taxon>Rhabditida</taxon>
        <taxon>Rhabditina</taxon>
        <taxon>Rhabditomorpha</taxon>
        <taxon>Strongyloidea</taxon>
        <taxon>Trichostrongylidae</taxon>
        <taxon>Teladorsagia</taxon>
    </lineage>
</organism>
<reference evidence="5 6" key="1">
    <citation type="submission" date="2015-09" db="EMBL/GenBank/DDBJ databases">
        <title>Draft genome of the parasitic nematode Teladorsagia circumcincta isolate WARC Sus (inbred).</title>
        <authorList>
            <person name="Mitreva M."/>
        </authorList>
    </citation>
    <scope>NUCLEOTIDE SEQUENCE [LARGE SCALE GENOMIC DNA]</scope>
    <source>
        <strain evidence="5 6">S</strain>
    </source>
</reference>
<dbReference type="InterPro" id="IPR001846">
    <property type="entry name" value="VWF_type-D"/>
</dbReference>
<name>A0A2G9TF99_TELCI</name>
<evidence type="ECO:0000259" key="4">
    <source>
        <dbReference type="PROSITE" id="PS51233"/>
    </source>
</evidence>
<dbReference type="InterPro" id="IPR015255">
    <property type="entry name" value="Vitellinogen_open_b-sht"/>
</dbReference>
<dbReference type="InterPro" id="IPR015817">
    <property type="entry name" value="Vitellinogen_open_b-sht_sub1"/>
</dbReference>
<dbReference type="PANTHER" id="PTHR23345">
    <property type="entry name" value="VITELLOGENIN-RELATED"/>
    <property type="match status" value="1"/>
</dbReference>
<dbReference type="Gene3D" id="2.20.80.10">
    <property type="entry name" value="Lipovitellin-phosvitin complex, chain A, domain 4"/>
    <property type="match status" value="1"/>
</dbReference>
<evidence type="ECO:0000256" key="3">
    <source>
        <dbReference type="ARBA" id="ARBA00023157"/>
    </source>
</evidence>
<dbReference type="InterPro" id="IPR015819">
    <property type="entry name" value="Lipid_transp_b-sht_shell"/>
</dbReference>
<keyword evidence="6" id="KW-1185">Reference proteome</keyword>
<dbReference type="PANTHER" id="PTHR23345:SF15">
    <property type="entry name" value="VITELLOGENIN 1-RELATED"/>
    <property type="match status" value="1"/>
</dbReference>
<sequence>MEREPNQQVAAFTYDLLHSFVKTTHHCYKKLASEILPLLTMTRYQRGERVFISTYKYLPMFKEEIMTGVNMDFATIFGKNSVWPKELMVKLDTVFSGMWNKYLFQFGITQQNIEKILEKLTYKLMKMEKTTNTVVRGRRIRETLTLLKDIAKKLDIRPRVIDDKTPLVMLYFRYKDMDYAVLPIDDKIIDVLLEKFIREGRLEMREIERFLSRDPEFHLHTFTFFYETIRRLPTTLGLPLILKHKLPTVMSAVGEFTVEMMPVGFRFRLNTIPSVVATHVGEMRLWNPLFEQGVKLVRSIEARLPIDVDVEVTYRNGFEIKKTFNIPTEEKTLIHYTSRPMTIFRFFSGEKMFNTETELKTIVLPKWRHLNMEKEWVYNTWGMKTVLRGNWLHTWNVRDILLGEYDWEFVLIPTREAPKRILFLLNSGRLEEIRLDRIDFTHLFEKEFEVETNEYERFEERERRDYFHRNVRDIERKNGYRHRLLMKIETVDSPVHHYGNVEFMTVCDEEFRYCKHTVEGKRSPIFEERREWRFMMNVQFVLPQMPKSLIELKKQIHREIQGFVEMKWGTEERNELKMKFQMEQSKEQKKWLKLVEKKHEGLTAYDLLLRASRLNQLKVVVDYELTPYMKILFEHIYNYMKGYTFWYNKVTTLNRENNRLFLKLHVDPVTRNLVNVVLEMPYERFELVDFVVPQLYLPTIAKRTLRDIRYEVNEPVCEVKSTKVRTFDDVIFRAPLTNCYSVIAKDCSEEPRFVVMVKKIDKDTDMKARLGLR</sequence>